<dbReference type="InterPro" id="IPR001841">
    <property type="entry name" value="Znf_RING"/>
</dbReference>
<proteinExistence type="predicted"/>
<feature type="compositionally biased region" description="Polar residues" evidence="2">
    <location>
        <begin position="174"/>
        <end position="183"/>
    </location>
</feature>
<feature type="region of interest" description="Disordered" evidence="2">
    <location>
        <begin position="116"/>
        <end position="209"/>
    </location>
</feature>
<evidence type="ECO:0000256" key="1">
    <source>
        <dbReference type="PROSITE-ProRule" id="PRU00175"/>
    </source>
</evidence>
<dbReference type="GO" id="GO:0008270">
    <property type="term" value="F:zinc ion binding"/>
    <property type="evidence" value="ECO:0007669"/>
    <property type="project" value="UniProtKB-KW"/>
</dbReference>
<dbReference type="Pfam" id="PF13920">
    <property type="entry name" value="zf-C3HC4_3"/>
    <property type="match status" value="1"/>
</dbReference>
<sequence length="397" mass="45223">MADRCEHKPIIGCALTALPGCCACADKRPMATAYPVYIDGQGMRLQGKRWQRYCWKCRDYWNLQSQSTQSPSLSMDSRHRDVDISGGSNQSEASNERNVNRLYNLPNAPLPALTSWSFEGVPGSQQPRSHDPSHSSTPQSTNAGSSPFTGPSATNVQRDLAIRTNESRNRPHPQENQPSSDITNPPPETTGRRRRAIVNPFGTREEIESESYSSPVADLFGRAWNRYREAQEALQSARVRAEDERRIAGDVNILSTRPPSSDTPDFEMAMALHRSREDWDEHGVFMTFENPFRQRQRENPHAHPGVNPIDQQTSRPPPLESEDMTVSLACKICCEQKVDTLLEPCMHVAICHWCSELVRDRARRRRQRHYGPTEDEDKWKCPICRRDVTQSRRVYLP</sequence>
<dbReference type="EMBL" id="JAJGCB010000004">
    <property type="protein sequence ID" value="KAJ8992782.1"/>
    <property type="molecule type" value="Genomic_DNA"/>
</dbReference>
<keyword evidence="1" id="KW-0862">Zinc</keyword>
<protein>
    <recommendedName>
        <fullName evidence="3">RING-type domain-containing protein</fullName>
    </recommendedName>
</protein>
<feature type="region of interest" description="Disordered" evidence="2">
    <location>
        <begin position="67"/>
        <end position="97"/>
    </location>
</feature>
<evidence type="ECO:0000313" key="5">
    <source>
        <dbReference type="Proteomes" id="UP001161757"/>
    </source>
</evidence>
<dbReference type="Gene3D" id="3.30.40.10">
    <property type="entry name" value="Zinc/RING finger domain, C3HC4 (zinc finger)"/>
    <property type="match status" value="1"/>
</dbReference>
<dbReference type="PROSITE" id="PS50089">
    <property type="entry name" value="ZF_RING_2"/>
    <property type="match status" value="1"/>
</dbReference>
<dbReference type="Proteomes" id="UP001161757">
    <property type="component" value="Unassembled WGS sequence"/>
</dbReference>
<keyword evidence="1" id="KW-0863">Zinc-finger</keyword>
<accession>A0AAN6EWC2</accession>
<evidence type="ECO:0000313" key="4">
    <source>
        <dbReference type="EMBL" id="KAJ8992782.1"/>
    </source>
</evidence>
<evidence type="ECO:0000259" key="3">
    <source>
        <dbReference type="PROSITE" id="PS50089"/>
    </source>
</evidence>
<keyword evidence="1" id="KW-0479">Metal-binding</keyword>
<feature type="region of interest" description="Disordered" evidence="2">
    <location>
        <begin position="297"/>
        <end position="320"/>
    </location>
</feature>
<dbReference type="SMART" id="SM00184">
    <property type="entry name" value="RING"/>
    <property type="match status" value="1"/>
</dbReference>
<feature type="compositionally biased region" description="Polar residues" evidence="2">
    <location>
        <begin position="134"/>
        <end position="157"/>
    </location>
</feature>
<gene>
    <name evidence="4" type="ORF">HRR80_002827</name>
</gene>
<reference evidence="4" key="1">
    <citation type="submission" date="2023-01" db="EMBL/GenBank/DDBJ databases">
        <title>Exophiala dermititidis isolated from Cystic Fibrosis Patient.</title>
        <authorList>
            <person name="Kurbessoian T."/>
            <person name="Crocker A."/>
            <person name="Murante D."/>
            <person name="Hogan D.A."/>
            <person name="Stajich J.E."/>
        </authorList>
    </citation>
    <scope>NUCLEOTIDE SEQUENCE</scope>
    <source>
        <strain evidence="4">Ex8</strain>
    </source>
</reference>
<organism evidence="4 5">
    <name type="scientific">Exophiala dermatitidis</name>
    <name type="common">Black yeast-like fungus</name>
    <name type="synonym">Wangiella dermatitidis</name>
    <dbReference type="NCBI Taxonomy" id="5970"/>
    <lineage>
        <taxon>Eukaryota</taxon>
        <taxon>Fungi</taxon>
        <taxon>Dikarya</taxon>
        <taxon>Ascomycota</taxon>
        <taxon>Pezizomycotina</taxon>
        <taxon>Eurotiomycetes</taxon>
        <taxon>Chaetothyriomycetidae</taxon>
        <taxon>Chaetothyriales</taxon>
        <taxon>Herpotrichiellaceae</taxon>
        <taxon>Exophiala</taxon>
    </lineage>
</organism>
<dbReference type="AlphaFoldDB" id="A0AAN6EWC2"/>
<feature type="domain" description="RING-type" evidence="3">
    <location>
        <begin position="330"/>
        <end position="385"/>
    </location>
</feature>
<dbReference type="InterPro" id="IPR013083">
    <property type="entry name" value="Znf_RING/FYVE/PHD"/>
</dbReference>
<evidence type="ECO:0000256" key="2">
    <source>
        <dbReference type="SAM" id="MobiDB-lite"/>
    </source>
</evidence>
<comment type="caution">
    <text evidence="4">The sequence shown here is derived from an EMBL/GenBank/DDBJ whole genome shotgun (WGS) entry which is preliminary data.</text>
</comment>
<name>A0AAN6EWC2_EXODE</name>